<dbReference type="GeneID" id="107264965"/>
<dbReference type="AlphaFoldDB" id="A0AAJ7BMG8"/>
<reference evidence="2" key="1">
    <citation type="submission" date="2025-08" db="UniProtKB">
        <authorList>
            <consortium name="RefSeq"/>
        </authorList>
    </citation>
    <scope>IDENTIFICATION</scope>
</reference>
<gene>
    <name evidence="2" type="primary">LOC107264965</name>
</gene>
<proteinExistence type="predicted"/>
<dbReference type="PANTHER" id="PTHR34924">
    <property type="entry name" value="UPF0573 PROTEIN C2ORF70"/>
    <property type="match status" value="1"/>
</dbReference>
<dbReference type="Proteomes" id="UP000694920">
    <property type="component" value="Unplaced"/>
</dbReference>
<keyword evidence="1" id="KW-1185">Reference proteome</keyword>
<dbReference type="RefSeq" id="XP_015589304.2">
    <property type="nucleotide sequence ID" value="XM_015733818.2"/>
</dbReference>
<dbReference type="KEGG" id="ccin:107264965"/>
<dbReference type="PANTHER" id="PTHR34924:SF1">
    <property type="entry name" value="PROTEIN FAM166C"/>
    <property type="match status" value="1"/>
</dbReference>
<sequence>MPNRNMLKTQTTSRLPALQSSFMGAYPPTKTHATSYNGGIINYFQKYRNEVLSRFSMPSYDWGSSRKVTYVPRPELVSAIGVHKYEKSLAIPINNITTIDAGRMREVDELYKGVQMHRQQYKDHTRKLHPLDFFRSNEYSYQCAPSLLPSYLFKYPQTYIEYKLPSVLPLTYEKRMNTPFIPDLAFPGIYNSGSCIAYKR</sequence>
<evidence type="ECO:0000313" key="1">
    <source>
        <dbReference type="Proteomes" id="UP000694920"/>
    </source>
</evidence>
<evidence type="ECO:0000313" key="2">
    <source>
        <dbReference type="RefSeq" id="XP_015589304.2"/>
    </source>
</evidence>
<dbReference type="InterPro" id="IPR052329">
    <property type="entry name" value="CIMIP2C"/>
</dbReference>
<organism evidence="1 2">
    <name type="scientific">Cephus cinctus</name>
    <name type="common">Wheat stem sawfly</name>
    <dbReference type="NCBI Taxonomy" id="211228"/>
    <lineage>
        <taxon>Eukaryota</taxon>
        <taxon>Metazoa</taxon>
        <taxon>Ecdysozoa</taxon>
        <taxon>Arthropoda</taxon>
        <taxon>Hexapoda</taxon>
        <taxon>Insecta</taxon>
        <taxon>Pterygota</taxon>
        <taxon>Neoptera</taxon>
        <taxon>Endopterygota</taxon>
        <taxon>Hymenoptera</taxon>
        <taxon>Cephoidea</taxon>
        <taxon>Cephidae</taxon>
        <taxon>Cephus</taxon>
    </lineage>
</organism>
<name>A0AAJ7BMG8_CEPCN</name>
<accession>A0AAJ7BMG8</accession>
<protein>
    <submittedName>
        <fullName evidence="2">Uncharacterized protein LOC107264965</fullName>
    </submittedName>
</protein>